<dbReference type="EMBL" id="CYSF01000006">
    <property type="protein sequence ID" value="CUH83893.1"/>
    <property type="molecule type" value="Genomic_DNA"/>
</dbReference>
<evidence type="ECO:0000313" key="4">
    <source>
        <dbReference type="Proteomes" id="UP000051681"/>
    </source>
</evidence>
<dbReference type="Pfam" id="PF01471">
    <property type="entry name" value="PG_binding_1"/>
    <property type="match status" value="1"/>
</dbReference>
<keyword evidence="1" id="KW-0732">Signal</keyword>
<dbReference type="Pfam" id="PF13365">
    <property type="entry name" value="Trypsin_2"/>
    <property type="match status" value="1"/>
</dbReference>
<name>A0A0P1GNP3_9RHOB</name>
<keyword evidence="4" id="KW-1185">Reference proteome</keyword>
<accession>A0A0P1GNP3</accession>
<dbReference type="InterPro" id="IPR002477">
    <property type="entry name" value="Peptidoglycan-bd-like"/>
</dbReference>
<dbReference type="Gene3D" id="1.10.101.10">
    <property type="entry name" value="PGBD-like superfamily/PGBD"/>
    <property type="match status" value="1"/>
</dbReference>
<dbReference type="Gene3D" id="2.40.10.120">
    <property type="match status" value="1"/>
</dbReference>
<dbReference type="AlphaFoldDB" id="A0A0P1GNP3"/>
<evidence type="ECO:0000259" key="2">
    <source>
        <dbReference type="Pfam" id="PF01471"/>
    </source>
</evidence>
<dbReference type="InterPro" id="IPR009003">
    <property type="entry name" value="Peptidase_S1_PA"/>
</dbReference>
<feature type="domain" description="Peptidoglycan binding-like" evidence="2">
    <location>
        <begin position="157"/>
        <end position="212"/>
    </location>
</feature>
<evidence type="ECO:0000256" key="1">
    <source>
        <dbReference type="SAM" id="SignalP"/>
    </source>
</evidence>
<sequence length="581" mass="61945">MMRTLVSFVISILMLARIASAQEEQVWVQIEAQPNLAEAQARIRDYSVALSDLNGFAMSGGWYALALGPYSREDAEQVLRVLRSEGQIPRDSYIAFASAYGQQIWPIGVTQQTAEVTAPVTAPAAEEVTTTEAIPSQPVIPDETVAEARRSEAALSREERKELQAMLQWAGFYTAAIDGAFGRGTRGSMAAWQAANGFDDTGVLTTRQRNILKQQFNAVLEGLDLQLVEDTTAGIAMKLPLGAVNFEKYEAPYAQFNATGFVPEARVLLISQPGDQQTLFGLYDIMQTLEIVPLEGDRERGKDSFLLTGSNDSFISHTQVALKNGELKGFTLIWPAGDEERRARVLGEMQESFTRLDGVMSAAAGNNEAQRIDLLSGLQIRKPRLSRSGFFVDGRGTVVTTIDAVGSCTRVTLEDGIAAEVVGTDAALGLAALKPVDDLAPSEIAELQRATPRLQSDVAVSGYSYGGILGAPTMTFGTLADVTGLAGEQDLSRLALAALPGDTGGPVFDAGGAVMGMLLPRATGSQQLPKDVSFAVDAVAIEGFLTNLGITPAATNALANMAPEDLTSKASQLTVLVNCWD</sequence>
<feature type="chain" id="PRO_5006063620" evidence="1">
    <location>
        <begin position="22"/>
        <end position="581"/>
    </location>
</feature>
<dbReference type="SUPFAM" id="SSF50494">
    <property type="entry name" value="Trypsin-like serine proteases"/>
    <property type="match status" value="1"/>
</dbReference>
<dbReference type="Proteomes" id="UP000051681">
    <property type="component" value="Unassembled WGS sequence"/>
</dbReference>
<organism evidence="3 4">
    <name type="scientific">Thalassovita mediterranea</name>
    <dbReference type="NCBI Taxonomy" id="340021"/>
    <lineage>
        <taxon>Bacteria</taxon>
        <taxon>Pseudomonadati</taxon>
        <taxon>Pseudomonadota</taxon>
        <taxon>Alphaproteobacteria</taxon>
        <taxon>Rhodobacterales</taxon>
        <taxon>Roseobacteraceae</taxon>
        <taxon>Thalassovita</taxon>
    </lineage>
</organism>
<dbReference type="RefSeq" id="WP_306345447.1">
    <property type="nucleotide sequence ID" value="NZ_CYSF01000006.1"/>
</dbReference>
<evidence type="ECO:0000313" key="3">
    <source>
        <dbReference type="EMBL" id="CUH83893.1"/>
    </source>
</evidence>
<reference evidence="3 4" key="1">
    <citation type="submission" date="2015-09" db="EMBL/GenBank/DDBJ databases">
        <authorList>
            <consortium name="Swine Surveillance"/>
        </authorList>
    </citation>
    <scope>NUCLEOTIDE SEQUENCE [LARGE SCALE GENOMIC DNA]</scope>
    <source>
        <strain evidence="3 4">CECT 8383</strain>
    </source>
</reference>
<dbReference type="InterPro" id="IPR036366">
    <property type="entry name" value="PGBDSf"/>
</dbReference>
<dbReference type="SUPFAM" id="SSF47090">
    <property type="entry name" value="PGBD-like"/>
    <property type="match status" value="1"/>
</dbReference>
<protein>
    <submittedName>
        <fullName evidence="3">His-Xaa-Ser repeat protein HxsA</fullName>
    </submittedName>
</protein>
<feature type="signal peptide" evidence="1">
    <location>
        <begin position="1"/>
        <end position="21"/>
    </location>
</feature>
<gene>
    <name evidence="3" type="ORF">TM5383_01097</name>
</gene>
<proteinExistence type="predicted"/>
<dbReference type="InterPro" id="IPR036365">
    <property type="entry name" value="PGBD-like_sf"/>
</dbReference>
<dbReference type="STRING" id="340021.TM5383_01097"/>